<dbReference type="EMBL" id="KN656057">
    <property type="protein sequence ID" value="KHN23695.1"/>
    <property type="molecule type" value="Genomic_DNA"/>
</dbReference>
<evidence type="ECO:0000313" key="2">
    <source>
        <dbReference type="EMBL" id="KHN23695.1"/>
    </source>
</evidence>
<dbReference type="Proteomes" id="UP000289340">
    <property type="component" value="Chromosome 15"/>
</dbReference>
<evidence type="ECO:0000313" key="4">
    <source>
        <dbReference type="Proteomes" id="UP000289340"/>
    </source>
</evidence>
<accession>A0A0B2QQM1</accession>
<evidence type="ECO:0000256" key="1">
    <source>
        <dbReference type="SAM" id="Phobius"/>
    </source>
</evidence>
<keyword evidence="1" id="KW-0812">Transmembrane</keyword>
<dbReference type="SMR" id="A0A0B2QQM1"/>
<keyword evidence="1" id="KW-0472">Membrane</keyword>
<gene>
    <name evidence="3" type="ORF">D0Y65_041988</name>
    <name evidence="2" type="ORF">glysoja_049056</name>
</gene>
<keyword evidence="4" id="KW-1185">Reference proteome</keyword>
<organism evidence="2">
    <name type="scientific">Glycine soja</name>
    <name type="common">Wild soybean</name>
    <dbReference type="NCBI Taxonomy" id="3848"/>
    <lineage>
        <taxon>Eukaryota</taxon>
        <taxon>Viridiplantae</taxon>
        <taxon>Streptophyta</taxon>
        <taxon>Embryophyta</taxon>
        <taxon>Tracheophyta</taxon>
        <taxon>Spermatophyta</taxon>
        <taxon>Magnoliopsida</taxon>
        <taxon>eudicotyledons</taxon>
        <taxon>Gunneridae</taxon>
        <taxon>Pentapetalae</taxon>
        <taxon>rosids</taxon>
        <taxon>fabids</taxon>
        <taxon>Fabales</taxon>
        <taxon>Fabaceae</taxon>
        <taxon>Papilionoideae</taxon>
        <taxon>50 kb inversion clade</taxon>
        <taxon>NPAAA clade</taxon>
        <taxon>indigoferoid/millettioid clade</taxon>
        <taxon>Phaseoleae</taxon>
        <taxon>Glycine</taxon>
        <taxon>Glycine subgen. Soja</taxon>
    </lineage>
</organism>
<dbReference type="EMBL" id="QZWG01000015">
    <property type="protein sequence ID" value="RZB66159.1"/>
    <property type="molecule type" value="Genomic_DNA"/>
</dbReference>
<dbReference type="Proteomes" id="UP000053555">
    <property type="component" value="Unassembled WGS sequence"/>
</dbReference>
<evidence type="ECO:0000313" key="3">
    <source>
        <dbReference type="EMBL" id="RZB66159.1"/>
    </source>
</evidence>
<name>A0A0B2QQM1_GLYSO</name>
<protein>
    <submittedName>
        <fullName evidence="2">Uncharacterized protein</fullName>
    </submittedName>
</protein>
<reference evidence="3 4" key="2">
    <citation type="submission" date="2018-09" db="EMBL/GenBank/DDBJ databases">
        <title>A high-quality reference genome of wild soybean provides a powerful tool to mine soybean genomes.</title>
        <authorList>
            <person name="Xie M."/>
            <person name="Chung C.Y.L."/>
            <person name="Li M.-W."/>
            <person name="Wong F.-L."/>
            <person name="Chan T.-F."/>
            <person name="Lam H.-M."/>
        </authorList>
    </citation>
    <scope>NUCLEOTIDE SEQUENCE [LARGE SCALE GENOMIC DNA]</scope>
    <source>
        <strain evidence="4">cv. W05</strain>
        <tissue evidence="3">Hypocotyl of etiolated seedlings</tissue>
    </source>
</reference>
<reference evidence="2" key="1">
    <citation type="submission" date="2014-07" db="EMBL/GenBank/DDBJ databases">
        <title>Identification of a novel salt tolerance gene in wild soybean by whole-genome sequencing.</title>
        <authorList>
            <person name="Lam H.-M."/>
            <person name="Qi X."/>
            <person name="Li M.-W."/>
            <person name="Liu X."/>
            <person name="Xie M."/>
            <person name="Ni M."/>
            <person name="Xu X."/>
        </authorList>
    </citation>
    <scope>NUCLEOTIDE SEQUENCE [LARGE SCALE GENOMIC DNA]</scope>
    <source>
        <tissue evidence="2">Root</tissue>
    </source>
</reference>
<proteinExistence type="predicted"/>
<sequence>MGSISHGLLVFWCTWMRAIAFCTFQLLLGLSLCLLKWPIRNVIKLHLGMHSLFCLWNDQSGRSKNILKRV</sequence>
<keyword evidence="1" id="KW-1133">Transmembrane helix</keyword>
<feature type="transmembrane region" description="Helical" evidence="1">
    <location>
        <begin position="15"/>
        <end position="35"/>
    </location>
</feature>
<dbReference type="AlphaFoldDB" id="A0A0B2QQM1"/>